<dbReference type="Proteomes" id="UP000822688">
    <property type="component" value="Chromosome 11"/>
</dbReference>
<dbReference type="InterPro" id="IPR050570">
    <property type="entry name" value="Cell_wall_metabolism_enzyme"/>
</dbReference>
<name>A0A8T0GBU8_CERPU</name>
<dbReference type="InterPro" id="IPR016047">
    <property type="entry name" value="M23ase_b-sheet_dom"/>
</dbReference>
<evidence type="ECO:0000313" key="4">
    <source>
        <dbReference type="EMBL" id="KAG0556661.1"/>
    </source>
</evidence>
<feature type="chain" id="PRO_5035792519" description="LysM domain-containing protein" evidence="2">
    <location>
        <begin position="20"/>
        <end position="520"/>
    </location>
</feature>
<dbReference type="Pfam" id="PF01476">
    <property type="entry name" value="LysM"/>
    <property type="match status" value="3"/>
</dbReference>
<dbReference type="InterPro" id="IPR011055">
    <property type="entry name" value="Dup_hybrid_motif"/>
</dbReference>
<feature type="compositionally biased region" description="Low complexity" evidence="1">
    <location>
        <begin position="124"/>
        <end position="135"/>
    </location>
</feature>
<feature type="domain" description="LysM" evidence="3">
    <location>
        <begin position="282"/>
        <end position="325"/>
    </location>
</feature>
<feature type="signal peptide" evidence="2">
    <location>
        <begin position="1"/>
        <end position="19"/>
    </location>
</feature>
<proteinExistence type="predicted"/>
<keyword evidence="5" id="KW-1185">Reference proteome</keyword>
<dbReference type="Gene3D" id="2.70.70.10">
    <property type="entry name" value="Glucose Permease (Domain IIA)"/>
    <property type="match status" value="1"/>
</dbReference>
<gene>
    <name evidence="4" type="ORF">KC19_11G070400</name>
</gene>
<dbReference type="GO" id="GO:0004222">
    <property type="term" value="F:metalloendopeptidase activity"/>
    <property type="evidence" value="ECO:0007669"/>
    <property type="project" value="TreeGrafter"/>
</dbReference>
<evidence type="ECO:0000256" key="2">
    <source>
        <dbReference type="SAM" id="SignalP"/>
    </source>
</evidence>
<dbReference type="SUPFAM" id="SSF51261">
    <property type="entry name" value="Duplicated hybrid motif"/>
    <property type="match status" value="1"/>
</dbReference>
<dbReference type="Gene3D" id="3.10.350.10">
    <property type="entry name" value="LysM domain"/>
    <property type="match status" value="3"/>
</dbReference>
<dbReference type="AlphaFoldDB" id="A0A8T0GBU8"/>
<feature type="domain" description="LysM" evidence="3">
    <location>
        <begin position="179"/>
        <end position="222"/>
    </location>
</feature>
<dbReference type="EMBL" id="CM026432">
    <property type="protein sequence ID" value="KAG0556661.1"/>
    <property type="molecule type" value="Genomic_DNA"/>
</dbReference>
<comment type="caution">
    <text evidence="4">The sequence shown here is derived from an EMBL/GenBank/DDBJ whole genome shotgun (WGS) entry which is preliminary data.</text>
</comment>
<dbReference type="PROSITE" id="PS51782">
    <property type="entry name" value="LYSM"/>
    <property type="match status" value="3"/>
</dbReference>
<dbReference type="PANTHER" id="PTHR21666">
    <property type="entry name" value="PEPTIDASE-RELATED"/>
    <property type="match status" value="1"/>
</dbReference>
<dbReference type="SMART" id="SM00257">
    <property type="entry name" value="LysM"/>
    <property type="match status" value="3"/>
</dbReference>
<reference evidence="4 5" key="1">
    <citation type="submission" date="2020-06" db="EMBL/GenBank/DDBJ databases">
        <title>WGS assembly of Ceratodon purpureus strain R40.</title>
        <authorList>
            <person name="Carey S.B."/>
            <person name="Jenkins J."/>
            <person name="Shu S."/>
            <person name="Lovell J.T."/>
            <person name="Sreedasyam A."/>
            <person name="Maumus F."/>
            <person name="Tiley G.P."/>
            <person name="Fernandez-Pozo N."/>
            <person name="Barry K."/>
            <person name="Chen C."/>
            <person name="Wang M."/>
            <person name="Lipzen A."/>
            <person name="Daum C."/>
            <person name="Saski C.A."/>
            <person name="Payton A.C."/>
            <person name="Mcbreen J.C."/>
            <person name="Conrad R.E."/>
            <person name="Kollar L.M."/>
            <person name="Olsson S."/>
            <person name="Huttunen S."/>
            <person name="Landis J.B."/>
            <person name="Wickett N.J."/>
            <person name="Johnson M.G."/>
            <person name="Rensing S.A."/>
            <person name="Grimwood J."/>
            <person name="Schmutz J."/>
            <person name="Mcdaniel S.F."/>
        </authorList>
    </citation>
    <scope>NUCLEOTIDE SEQUENCE [LARGE SCALE GENOMIC DNA]</scope>
    <source>
        <strain evidence="4 5">R40</strain>
    </source>
</reference>
<keyword evidence="2" id="KW-0732">Signal</keyword>
<protein>
    <recommendedName>
        <fullName evidence="3">LysM domain-containing protein</fullName>
    </recommendedName>
</protein>
<dbReference type="Pfam" id="PF01551">
    <property type="entry name" value="Peptidase_M23"/>
    <property type="match status" value="1"/>
</dbReference>
<evidence type="ECO:0000313" key="5">
    <source>
        <dbReference type="Proteomes" id="UP000822688"/>
    </source>
</evidence>
<evidence type="ECO:0000256" key="1">
    <source>
        <dbReference type="SAM" id="MobiDB-lite"/>
    </source>
</evidence>
<evidence type="ECO:0000259" key="3">
    <source>
        <dbReference type="PROSITE" id="PS51782"/>
    </source>
</evidence>
<dbReference type="CDD" id="cd00118">
    <property type="entry name" value="LysM"/>
    <property type="match status" value="3"/>
</dbReference>
<dbReference type="InterPro" id="IPR036779">
    <property type="entry name" value="LysM_dom_sf"/>
</dbReference>
<feature type="region of interest" description="Disordered" evidence="1">
    <location>
        <begin position="119"/>
        <end position="141"/>
    </location>
</feature>
<dbReference type="InterPro" id="IPR018392">
    <property type="entry name" value="LysM"/>
</dbReference>
<accession>A0A8T0GBU8</accession>
<dbReference type="SUPFAM" id="SSF54106">
    <property type="entry name" value="LysM domain"/>
    <property type="match status" value="3"/>
</dbReference>
<dbReference type="CDD" id="cd12797">
    <property type="entry name" value="M23_peptidase"/>
    <property type="match status" value="1"/>
</dbReference>
<feature type="domain" description="LysM" evidence="3">
    <location>
        <begin position="71"/>
        <end position="116"/>
    </location>
</feature>
<dbReference type="PANTHER" id="PTHR21666:SF270">
    <property type="entry name" value="MUREIN HYDROLASE ACTIVATOR ENVC"/>
    <property type="match status" value="1"/>
</dbReference>
<sequence length="520" mass="56906">MQSLWELTLCLLPFNFLHIVTIIRKNLQTAVGLHSHGSPVVSRPTSGTRSRLSENFEALNTASMSSAGSCIEHVVQRGDWLYDIGRRHNVDLRTLLIANPSLRNPDSLLVGSRISIPRDSSCHTSPTSSRTSVTRAKISSAHRAQSTGTACSSLLMRPEMLSLSKTFALLGQVLCNKNREHRVGDGDSLAFLAEKYGTTVQALKELNNMKDDTIYSGSVLKIDRRSAEQAVLGRKASVHERNAFVDDVSGNAQQPLKSVKPVISACPRSRRVQRTHPIPSIETVRVKYGDTLADIASGHGLSSEELRRLNNLRDENIFEGDVLAVSTVSGGPSFKELPENRSGRRRTSRLLFSRQCAGFQRTLGVGGPEQTLKQQLTAGSLKLEGRWKRKRMGFQHAQDKWMRFSSPVSKGFLSSTYGWRWGAFHEGIDVAADQGTPILASDKGTVTFAGWSGGYGYLVAIQHEGGFITRYAHCCAIHSRVGQQVVKGQQVAAVGATGRATGPHLHFEGGYIDNNFVSIS</sequence>
<dbReference type="FunFam" id="3.10.350.10:FF:000047">
    <property type="entry name" value="Predicted protein"/>
    <property type="match status" value="1"/>
</dbReference>
<organism evidence="4 5">
    <name type="scientific">Ceratodon purpureus</name>
    <name type="common">Fire moss</name>
    <name type="synonym">Dicranum purpureum</name>
    <dbReference type="NCBI Taxonomy" id="3225"/>
    <lineage>
        <taxon>Eukaryota</taxon>
        <taxon>Viridiplantae</taxon>
        <taxon>Streptophyta</taxon>
        <taxon>Embryophyta</taxon>
        <taxon>Bryophyta</taxon>
        <taxon>Bryophytina</taxon>
        <taxon>Bryopsida</taxon>
        <taxon>Dicranidae</taxon>
        <taxon>Pseudoditrichales</taxon>
        <taxon>Ditrichaceae</taxon>
        <taxon>Ceratodon</taxon>
    </lineage>
</organism>